<feature type="transmembrane region" description="Helical" evidence="1">
    <location>
        <begin position="230"/>
        <end position="254"/>
    </location>
</feature>
<feature type="transmembrane region" description="Helical" evidence="1">
    <location>
        <begin position="275"/>
        <end position="292"/>
    </location>
</feature>
<feature type="transmembrane region" description="Helical" evidence="1">
    <location>
        <begin position="440"/>
        <end position="458"/>
    </location>
</feature>
<keyword evidence="1" id="KW-0472">Membrane</keyword>
<reference evidence="2 3" key="1">
    <citation type="submission" date="2016-10" db="EMBL/GenBank/DDBJ databases">
        <authorList>
            <person name="de Groot N.N."/>
        </authorList>
    </citation>
    <scope>NUCLEOTIDE SEQUENCE [LARGE SCALE GENOMIC DNA]</scope>
    <source>
        <strain evidence="2 3">CGMCC 4.5598</strain>
    </source>
</reference>
<feature type="transmembrane region" description="Helical" evidence="1">
    <location>
        <begin position="408"/>
        <end position="428"/>
    </location>
</feature>
<organism evidence="2 3">
    <name type="scientific">Nonomuraea wenchangensis</name>
    <dbReference type="NCBI Taxonomy" id="568860"/>
    <lineage>
        <taxon>Bacteria</taxon>
        <taxon>Bacillati</taxon>
        <taxon>Actinomycetota</taxon>
        <taxon>Actinomycetes</taxon>
        <taxon>Streptosporangiales</taxon>
        <taxon>Streptosporangiaceae</taxon>
        <taxon>Nonomuraea</taxon>
    </lineage>
</organism>
<feature type="transmembrane region" description="Helical" evidence="1">
    <location>
        <begin position="353"/>
        <end position="374"/>
    </location>
</feature>
<feature type="transmembrane region" description="Helical" evidence="1">
    <location>
        <begin position="93"/>
        <end position="112"/>
    </location>
</feature>
<feature type="transmembrane region" description="Helical" evidence="1">
    <location>
        <begin position="179"/>
        <end position="200"/>
    </location>
</feature>
<keyword evidence="1" id="KW-1133">Transmembrane helix</keyword>
<evidence type="ECO:0000313" key="2">
    <source>
        <dbReference type="EMBL" id="SEU39520.1"/>
    </source>
</evidence>
<feature type="transmembrane region" description="Helical" evidence="1">
    <location>
        <begin position="205"/>
        <end position="224"/>
    </location>
</feature>
<dbReference type="Proteomes" id="UP000199361">
    <property type="component" value="Unassembled WGS sequence"/>
</dbReference>
<name>A0A1I0LJL8_9ACTN</name>
<dbReference type="STRING" id="568860.SAMN05421811_1179"/>
<keyword evidence="3" id="KW-1185">Reference proteome</keyword>
<dbReference type="EMBL" id="FOHX01000017">
    <property type="protein sequence ID" value="SEU39520.1"/>
    <property type="molecule type" value="Genomic_DNA"/>
</dbReference>
<feature type="transmembrane region" description="Helical" evidence="1">
    <location>
        <begin position="386"/>
        <end position="403"/>
    </location>
</feature>
<gene>
    <name evidence="2" type="ORF">SAMN05421811_1179</name>
</gene>
<evidence type="ECO:0000256" key="1">
    <source>
        <dbReference type="SAM" id="Phobius"/>
    </source>
</evidence>
<evidence type="ECO:0008006" key="4">
    <source>
        <dbReference type="Google" id="ProtNLM"/>
    </source>
</evidence>
<feature type="transmembrane region" description="Helical" evidence="1">
    <location>
        <begin position="152"/>
        <end position="173"/>
    </location>
</feature>
<dbReference type="OrthoDB" id="4339140at2"/>
<dbReference type="RefSeq" id="WP_143082529.1">
    <property type="nucleotide sequence ID" value="NZ_FOHX01000017.1"/>
</dbReference>
<protein>
    <recommendedName>
        <fullName evidence="4">Membrane protein involved in the export of O-antigen and teichoic acid</fullName>
    </recommendedName>
</protein>
<evidence type="ECO:0000313" key="3">
    <source>
        <dbReference type="Proteomes" id="UP000199361"/>
    </source>
</evidence>
<dbReference type="AlphaFoldDB" id="A0A1I0LJL8"/>
<feature type="transmembrane region" description="Helical" evidence="1">
    <location>
        <begin position="304"/>
        <end position="320"/>
    </location>
</feature>
<feature type="transmembrane region" description="Helical" evidence="1">
    <location>
        <begin position="118"/>
        <end position="140"/>
    </location>
</feature>
<accession>A0A1I0LJL8</accession>
<sequence length="468" mass="49300">MTAVEPSTSRSMDDLIEPMGTGAFRAVEPLQVAAMLESQGLSDRIARERYGHDDVFSLAEAAYTHIKTLDRPRPPLAEAPLKRARPLAQMLHGLLYGLPAALLPAASGLVGARWLMPGLVLTTGLGWVIGSGAAHLAYTLVGRGYPRSAGRVLRSGMLLGVLGATAMAGLLALAMGGPLALVALCVTQLAFQIASGMLLFYRRELWLGVIMLPAVIAGIAYIALADRWVGLLAVCVGVVCVAGVVGSALLLTLAQGEPAAAEPPLRRLSRSHLRGLLPALAWATLTALFLLQAEARYVLDRSDIAVAGAGLVLGMGLLEYRAHRFDDDARASVRDVCYPADFTRRGRWLVAKGVLICLAALSALSSLPLVFLYVKGGLTTESVTMAVAHVTVGGAYFVAFLLANQGKVIHLCLAQAAALAVHPTGRLLLPGGGSAQADVLLFAAAALLFLLILLVLMSRGLRDVRQYR</sequence>
<proteinExistence type="predicted"/>
<keyword evidence="1" id="KW-0812">Transmembrane</keyword>